<dbReference type="InterPro" id="IPR011009">
    <property type="entry name" value="Kinase-like_dom_sf"/>
</dbReference>
<dbReference type="AlphaFoldDB" id="T0QN73"/>
<feature type="compositionally biased region" description="Low complexity" evidence="8">
    <location>
        <begin position="476"/>
        <end position="489"/>
    </location>
</feature>
<keyword evidence="1" id="KW-0808">Transferase</keyword>
<reference evidence="10 11" key="1">
    <citation type="submission" date="2012-04" db="EMBL/GenBank/DDBJ databases">
        <title>The Genome Sequence of Saprolegnia declina VS20.</title>
        <authorList>
            <consortium name="The Broad Institute Genome Sequencing Platform"/>
            <person name="Russ C."/>
            <person name="Nusbaum C."/>
            <person name="Tyler B."/>
            <person name="van West P."/>
            <person name="Dieguez-Uribeondo J."/>
            <person name="de Bruijn I."/>
            <person name="Tripathy S."/>
            <person name="Jiang R."/>
            <person name="Young S.K."/>
            <person name="Zeng Q."/>
            <person name="Gargeya S."/>
            <person name="Fitzgerald M."/>
            <person name="Haas B."/>
            <person name="Abouelleil A."/>
            <person name="Alvarado L."/>
            <person name="Arachchi H.M."/>
            <person name="Berlin A."/>
            <person name="Chapman S.B."/>
            <person name="Goldberg J."/>
            <person name="Griggs A."/>
            <person name="Gujja S."/>
            <person name="Hansen M."/>
            <person name="Howarth C."/>
            <person name="Imamovic A."/>
            <person name="Larimer J."/>
            <person name="McCowen C."/>
            <person name="Montmayeur A."/>
            <person name="Murphy C."/>
            <person name="Neiman D."/>
            <person name="Pearson M."/>
            <person name="Priest M."/>
            <person name="Roberts A."/>
            <person name="Saif S."/>
            <person name="Shea T."/>
            <person name="Sisk P."/>
            <person name="Sykes S."/>
            <person name="Wortman J."/>
            <person name="Nusbaum C."/>
            <person name="Birren B."/>
        </authorList>
    </citation>
    <scope>NUCLEOTIDE SEQUENCE [LARGE SCALE GENOMIC DNA]</scope>
    <source>
        <strain evidence="10 11">VS20</strain>
    </source>
</reference>
<comment type="similarity">
    <text evidence="6">Belongs to the protein kinase superfamily. Ser/Thr protein kinase family. GCN2 subfamily.</text>
</comment>
<evidence type="ECO:0000313" key="10">
    <source>
        <dbReference type="EMBL" id="EQC39514.1"/>
    </source>
</evidence>
<evidence type="ECO:0000313" key="11">
    <source>
        <dbReference type="Proteomes" id="UP000030762"/>
    </source>
</evidence>
<dbReference type="InterPro" id="IPR017441">
    <property type="entry name" value="Protein_kinase_ATP_BS"/>
</dbReference>
<dbReference type="PANTHER" id="PTHR11042">
    <property type="entry name" value="EUKARYOTIC TRANSLATION INITIATION FACTOR 2-ALPHA KINASE EIF2-ALPHA KINASE -RELATED"/>
    <property type="match status" value="1"/>
</dbReference>
<evidence type="ECO:0000256" key="6">
    <source>
        <dbReference type="ARBA" id="ARBA00037982"/>
    </source>
</evidence>
<name>T0QN73_SAPDV</name>
<sequence length="511" mass="55453">MERSPTREPFPTESSSNNMAAFKTPLPKRHHITRSGSPVRSKLRFDDLSPVPMLPLSPTASPAWATPGSPRVRASPSVKSESAVRTNLSSQFDDISDDSEGETTVADHSRLNLDTSAASLADDVLSDEASSSAQPRKSLRRALHRSSRCPPTPMRTPPWAKKLTPVRGGLHRQSSLASTKVLLTLGGGTVDDVPVQTSYFESFRSATWIGAGAFSDVYHVTTLAGDAFAVKKSKLPLRSKRDRERMLQEIKVYEKLATSAPTSPYLVQYYQAWQERGFFYMQLELCAAGTLQDWLDVLRGNDTCAVPEAVLWHILHDVASGLAVVHAHGIVHLDIKPANLFVTTPGSIKIGDFGLATTVGDESDGEGDQRYMAPELLTTATRAASADIFSLGMTLFELSHLAHPLPQDGPAWHALREEMLPTLPYSAAWTRLLTEMLRTDPEVRISAAQITERHELSQLARADDLALFGARVQSTLASPPTSPAAESVTSPPPSPPAARSMSPHVAGSLRS</sequence>
<dbReference type="GO" id="GO:0005524">
    <property type="term" value="F:ATP binding"/>
    <property type="evidence" value="ECO:0007669"/>
    <property type="project" value="UniProtKB-UniRule"/>
</dbReference>
<feature type="region of interest" description="Disordered" evidence="8">
    <location>
        <begin position="476"/>
        <end position="511"/>
    </location>
</feature>
<keyword evidence="11" id="KW-1185">Reference proteome</keyword>
<dbReference type="PROSITE" id="PS00108">
    <property type="entry name" value="PROTEIN_KINASE_ST"/>
    <property type="match status" value="1"/>
</dbReference>
<dbReference type="EMBL" id="JH767138">
    <property type="protein sequence ID" value="EQC39514.1"/>
    <property type="molecule type" value="Genomic_DNA"/>
</dbReference>
<dbReference type="InterPro" id="IPR050339">
    <property type="entry name" value="CC_SR_Kinase"/>
</dbReference>
<dbReference type="SMART" id="SM00220">
    <property type="entry name" value="S_TKc"/>
    <property type="match status" value="1"/>
</dbReference>
<dbReference type="RefSeq" id="XP_008606786.1">
    <property type="nucleotide sequence ID" value="XM_008608564.1"/>
</dbReference>
<evidence type="ECO:0000256" key="5">
    <source>
        <dbReference type="ARBA" id="ARBA00023193"/>
    </source>
</evidence>
<dbReference type="InParanoid" id="T0QN73"/>
<dbReference type="VEuPathDB" id="FungiDB:SDRG_02953"/>
<organism evidence="10 11">
    <name type="scientific">Saprolegnia diclina (strain VS20)</name>
    <dbReference type="NCBI Taxonomy" id="1156394"/>
    <lineage>
        <taxon>Eukaryota</taxon>
        <taxon>Sar</taxon>
        <taxon>Stramenopiles</taxon>
        <taxon>Oomycota</taxon>
        <taxon>Saprolegniomycetes</taxon>
        <taxon>Saprolegniales</taxon>
        <taxon>Saprolegniaceae</taxon>
        <taxon>Saprolegnia</taxon>
    </lineage>
</organism>
<dbReference type="SUPFAM" id="SSF56112">
    <property type="entry name" value="Protein kinase-like (PK-like)"/>
    <property type="match status" value="1"/>
</dbReference>
<protein>
    <submittedName>
        <fullName evidence="10">WEE protein kinase</fullName>
    </submittedName>
</protein>
<keyword evidence="4 7" id="KW-0067">ATP-binding</keyword>
<dbReference type="Pfam" id="PF00069">
    <property type="entry name" value="Pkinase"/>
    <property type="match status" value="1"/>
</dbReference>
<dbReference type="eggNOG" id="KOG0601">
    <property type="taxonomic scope" value="Eukaryota"/>
</dbReference>
<dbReference type="Gene3D" id="1.10.510.10">
    <property type="entry name" value="Transferase(Phosphotransferase) domain 1"/>
    <property type="match status" value="1"/>
</dbReference>
<accession>T0QN73</accession>
<dbReference type="Proteomes" id="UP000030762">
    <property type="component" value="Unassembled WGS sequence"/>
</dbReference>
<dbReference type="PANTHER" id="PTHR11042:SF190">
    <property type="entry name" value="MITOSIS INHIBITOR PROTEIN KINASE MIK1"/>
    <property type="match status" value="1"/>
</dbReference>
<dbReference type="GeneID" id="19943680"/>
<feature type="region of interest" description="Disordered" evidence="8">
    <location>
        <begin position="124"/>
        <end position="160"/>
    </location>
</feature>
<dbReference type="STRING" id="1156394.T0QN73"/>
<keyword evidence="3 10" id="KW-0418">Kinase</keyword>
<gene>
    <name evidence="10" type="ORF">SDRG_02953</name>
</gene>
<dbReference type="OrthoDB" id="1688503at2759"/>
<keyword evidence="5" id="KW-0652">Protein synthesis inhibitor</keyword>
<dbReference type="Gene3D" id="3.30.200.20">
    <property type="entry name" value="Phosphorylase Kinase, domain 1"/>
    <property type="match status" value="1"/>
</dbReference>
<evidence type="ECO:0000256" key="1">
    <source>
        <dbReference type="ARBA" id="ARBA00022679"/>
    </source>
</evidence>
<feature type="compositionally biased region" description="Basic residues" evidence="8">
    <location>
        <begin position="137"/>
        <end position="147"/>
    </location>
</feature>
<evidence type="ECO:0000256" key="8">
    <source>
        <dbReference type="SAM" id="MobiDB-lite"/>
    </source>
</evidence>
<feature type="region of interest" description="Disordered" evidence="8">
    <location>
        <begin position="1"/>
        <end position="85"/>
    </location>
</feature>
<keyword evidence="2 7" id="KW-0547">Nucleotide-binding</keyword>
<dbReference type="InterPro" id="IPR000719">
    <property type="entry name" value="Prot_kinase_dom"/>
</dbReference>
<evidence type="ECO:0000256" key="7">
    <source>
        <dbReference type="PROSITE-ProRule" id="PRU10141"/>
    </source>
</evidence>
<dbReference type="GO" id="GO:0017148">
    <property type="term" value="P:negative regulation of translation"/>
    <property type="evidence" value="ECO:0007669"/>
    <property type="project" value="UniProtKB-KW"/>
</dbReference>
<evidence type="ECO:0000256" key="2">
    <source>
        <dbReference type="ARBA" id="ARBA00022741"/>
    </source>
</evidence>
<dbReference type="PROSITE" id="PS50011">
    <property type="entry name" value="PROTEIN_KINASE_DOM"/>
    <property type="match status" value="1"/>
</dbReference>
<dbReference type="GO" id="GO:0004672">
    <property type="term" value="F:protein kinase activity"/>
    <property type="evidence" value="ECO:0007669"/>
    <property type="project" value="InterPro"/>
</dbReference>
<dbReference type="GO" id="GO:0005737">
    <property type="term" value="C:cytoplasm"/>
    <property type="evidence" value="ECO:0007669"/>
    <property type="project" value="TreeGrafter"/>
</dbReference>
<dbReference type="OMA" id="VLWHILH"/>
<dbReference type="InterPro" id="IPR008271">
    <property type="entry name" value="Ser/Thr_kinase_AS"/>
</dbReference>
<dbReference type="GO" id="GO:0005634">
    <property type="term" value="C:nucleus"/>
    <property type="evidence" value="ECO:0007669"/>
    <property type="project" value="TreeGrafter"/>
</dbReference>
<feature type="binding site" evidence="7">
    <location>
        <position position="232"/>
    </location>
    <ligand>
        <name>ATP</name>
        <dbReference type="ChEBI" id="CHEBI:30616"/>
    </ligand>
</feature>
<feature type="domain" description="Protein kinase" evidence="9">
    <location>
        <begin position="203"/>
        <end position="457"/>
    </location>
</feature>
<evidence type="ECO:0000259" key="9">
    <source>
        <dbReference type="PROSITE" id="PS50011"/>
    </source>
</evidence>
<evidence type="ECO:0000256" key="3">
    <source>
        <dbReference type="ARBA" id="ARBA00022777"/>
    </source>
</evidence>
<proteinExistence type="inferred from homology"/>
<evidence type="ECO:0000256" key="4">
    <source>
        <dbReference type="ARBA" id="ARBA00022840"/>
    </source>
</evidence>
<dbReference type="PROSITE" id="PS00107">
    <property type="entry name" value="PROTEIN_KINASE_ATP"/>
    <property type="match status" value="1"/>
</dbReference>